<keyword evidence="1" id="KW-0812">Transmembrane</keyword>
<feature type="transmembrane region" description="Helical" evidence="1">
    <location>
        <begin position="277"/>
        <end position="297"/>
    </location>
</feature>
<evidence type="ECO:0000313" key="3">
    <source>
        <dbReference type="Proteomes" id="UP001183643"/>
    </source>
</evidence>
<gene>
    <name evidence="2" type="ORF">J2S41_001381</name>
</gene>
<feature type="transmembrane region" description="Helical" evidence="1">
    <location>
        <begin position="233"/>
        <end position="254"/>
    </location>
</feature>
<evidence type="ECO:0000256" key="1">
    <source>
        <dbReference type="SAM" id="Phobius"/>
    </source>
</evidence>
<reference evidence="2" key="1">
    <citation type="submission" date="2023-07" db="EMBL/GenBank/DDBJ databases">
        <title>Sequencing the genomes of 1000 actinobacteria strains.</title>
        <authorList>
            <person name="Klenk H.-P."/>
        </authorList>
    </citation>
    <scope>NUCLEOTIDE SEQUENCE</scope>
    <source>
        <strain evidence="2">DSM 44707</strain>
    </source>
</reference>
<evidence type="ECO:0000313" key="2">
    <source>
        <dbReference type="EMBL" id="MDR7274603.1"/>
    </source>
</evidence>
<dbReference type="Proteomes" id="UP001183643">
    <property type="component" value="Unassembled WGS sequence"/>
</dbReference>
<name>A0AAE4C846_9ACTN</name>
<keyword evidence="1" id="KW-1133">Transmembrane helix</keyword>
<sequence>MSDGDRLLRRLMICYPRDYRRERGEDLLATMVQAAGGRTRPTAREALNLVAHGLRARIGRPASRTVVAWVLVAAVIGGLYAGSFGAWRTTYAGPGAPAGQVLIEESVPGVEISAVDTRDDRTLLGWVPPVSTADRRPMAALTVRTDLDSLAAGLRADGWTVRSSETVLATRDGLALTATRTGTDGVTDVRIDAATAWLAWPAGIASGLLGGVLAFLAVAWAARRTGPGHPMRVVVNVFFGIAMAVWWAPVLAGVSRRFGGEAWIARVFQDWPSPPEAAMLGVVGAAAALGGLALATIPPRAEQRRAGA</sequence>
<proteinExistence type="predicted"/>
<feature type="transmembrane region" description="Helical" evidence="1">
    <location>
        <begin position="197"/>
        <end position="221"/>
    </location>
</feature>
<feature type="transmembrane region" description="Helical" evidence="1">
    <location>
        <begin position="66"/>
        <end position="87"/>
    </location>
</feature>
<protein>
    <submittedName>
        <fullName evidence="2">Uncharacterized protein</fullName>
    </submittedName>
</protein>
<dbReference type="RefSeq" id="WP_310364520.1">
    <property type="nucleotide sequence ID" value="NZ_JAVDYB010000001.1"/>
</dbReference>
<keyword evidence="3" id="KW-1185">Reference proteome</keyword>
<accession>A0AAE4C846</accession>
<dbReference type="AlphaFoldDB" id="A0AAE4C846"/>
<dbReference type="EMBL" id="JAVDYB010000001">
    <property type="protein sequence ID" value="MDR7274603.1"/>
    <property type="molecule type" value="Genomic_DNA"/>
</dbReference>
<organism evidence="2 3">
    <name type="scientific">Catenuloplanes atrovinosus</name>
    <dbReference type="NCBI Taxonomy" id="137266"/>
    <lineage>
        <taxon>Bacteria</taxon>
        <taxon>Bacillati</taxon>
        <taxon>Actinomycetota</taxon>
        <taxon>Actinomycetes</taxon>
        <taxon>Micromonosporales</taxon>
        <taxon>Micromonosporaceae</taxon>
        <taxon>Catenuloplanes</taxon>
    </lineage>
</organism>
<comment type="caution">
    <text evidence="2">The sequence shown here is derived from an EMBL/GenBank/DDBJ whole genome shotgun (WGS) entry which is preliminary data.</text>
</comment>
<keyword evidence="1" id="KW-0472">Membrane</keyword>